<dbReference type="PROSITE" id="PS51272">
    <property type="entry name" value="SLH"/>
    <property type="match status" value="2"/>
</dbReference>
<dbReference type="InterPro" id="IPR001119">
    <property type="entry name" value="SLH_dom"/>
</dbReference>
<reference evidence="3" key="1">
    <citation type="submission" date="2016-07" db="EMBL/GenBank/DDBJ databases">
        <authorList>
            <person name="Florea S."/>
            <person name="Webb J.S."/>
            <person name="Jaromczyk J."/>
            <person name="Schardl C.L."/>
        </authorList>
    </citation>
    <scope>NUCLEOTIDE SEQUENCE [LARGE SCALE GENOMIC DNA]</scope>
    <source>
        <strain evidence="3">CY1</strain>
    </source>
</reference>
<gene>
    <name evidence="2" type="ORF">BC351_04360</name>
</gene>
<evidence type="ECO:0000313" key="2">
    <source>
        <dbReference type="EMBL" id="OPH57749.1"/>
    </source>
</evidence>
<comment type="caution">
    <text evidence="2">The sequence shown here is derived from an EMBL/GenBank/DDBJ whole genome shotgun (WGS) entry which is preliminary data.</text>
</comment>
<dbReference type="RefSeq" id="WP_079413275.1">
    <property type="nucleotide sequence ID" value="NZ_MBTG01000012.1"/>
</dbReference>
<feature type="domain" description="SLH" evidence="1">
    <location>
        <begin position="97"/>
        <end position="160"/>
    </location>
</feature>
<dbReference type="STRING" id="1469647.BC351_04360"/>
<dbReference type="Proteomes" id="UP000190626">
    <property type="component" value="Unassembled WGS sequence"/>
</dbReference>
<accession>A0A1V4HL66</accession>
<dbReference type="EMBL" id="MBTG01000012">
    <property type="protein sequence ID" value="OPH57749.1"/>
    <property type="molecule type" value="Genomic_DNA"/>
</dbReference>
<sequence>MRKKSLLIFMCVLYILSITEIEVHAGMIKTSVDFTDLKDMDVKTKLKIDKWLSAGLIQGVSENWFGLNETITRAEFAKIVALSIGVEIDPEVKTSSYKDVKADDLIYGYSLPYIEALRQAGVTNGTDIDRFDPAGEVTKEQFAVFLVRSLGIEAEAKQTQDVTDQTVSAYAKGYVALALQLFPYLRSEGAYHGSLPITRQMVLLGLNDFTVRY</sequence>
<protein>
    <recommendedName>
        <fullName evidence="1">SLH domain-containing protein</fullName>
    </recommendedName>
</protein>
<evidence type="ECO:0000259" key="1">
    <source>
        <dbReference type="PROSITE" id="PS51272"/>
    </source>
</evidence>
<keyword evidence="3" id="KW-1185">Reference proteome</keyword>
<dbReference type="OrthoDB" id="1706086at2"/>
<name>A0A1V4HL66_9BACL</name>
<feature type="domain" description="SLH" evidence="1">
    <location>
        <begin position="31"/>
        <end position="94"/>
    </location>
</feature>
<proteinExistence type="predicted"/>
<dbReference type="AlphaFoldDB" id="A0A1V4HL66"/>
<evidence type="ECO:0000313" key="3">
    <source>
        <dbReference type="Proteomes" id="UP000190626"/>
    </source>
</evidence>
<dbReference type="Pfam" id="PF00395">
    <property type="entry name" value="SLH"/>
    <property type="match status" value="2"/>
</dbReference>
<organism evidence="2 3">
    <name type="scientific">Paenibacillus ferrarius</name>
    <dbReference type="NCBI Taxonomy" id="1469647"/>
    <lineage>
        <taxon>Bacteria</taxon>
        <taxon>Bacillati</taxon>
        <taxon>Bacillota</taxon>
        <taxon>Bacilli</taxon>
        <taxon>Bacillales</taxon>
        <taxon>Paenibacillaceae</taxon>
        <taxon>Paenibacillus</taxon>
    </lineage>
</organism>